<evidence type="ECO:0000256" key="13">
    <source>
        <dbReference type="HAMAP-Rule" id="MF_01451"/>
    </source>
</evidence>
<feature type="binding site" evidence="14">
    <location>
        <begin position="23"/>
        <end position="30"/>
    </location>
    <ligand>
        <name>ATP</name>
        <dbReference type="ChEBI" id="CHEBI:30616"/>
    </ligand>
</feature>
<dbReference type="SUPFAM" id="SSF52540">
    <property type="entry name" value="P-loop containing nucleoside triphosphate hydrolases"/>
    <property type="match status" value="1"/>
</dbReference>
<dbReference type="Pfam" id="PF00580">
    <property type="entry name" value="UvrD-helicase"/>
    <property type="match status" value="1"/>
</dbReference>
<keyword evidence="2 13" id="KW-0547">Nucleotide-binding</keyword>
<gene>
    <name evidence="13 17" type="primary">addA</name>
    <name evidence="17" type="ORF">HF964_04925</name>
</gene>
<keyword evidence="9 13" id="KW-0234">DNA repair</keyword>
<evidence type="ECO:0000259" key="15">
    <source>
        <dbReference type="PROSITE" id="PS51198"/>
    </source>
</evidence>
<dbReference type="InterPro" id="IPR000212">
    <property type="entry name" value="DNA_helicase_UvrD/REP"/>
</dbReference>
<organism evidence="17 18">
    <name type="scientific">Periweissella fabalis</name>
    <dbReference type="NCBI Taxonomy" id="1070421"/>
    <lineage>
        <taxon>Bacteria</taxon>
        <taxon>Bacillati</taxon>
        <taxon>Bacillota</taxon>
        <taxon>Bacilli</taxon>
        <taxon>Lactobacillales</taxon>
        <taxon>Lactobacillaceae</taxon>
        <taxon>Periweissella</taxon>
    </lineage>
</organism>
<dbReference type="InterPro" id="IPR014016">
    <property type="entry name" value="UvrD-like_ATP-bd"/>
</dbReference>
<dbReference type="Gene3D" id="3.40.50.300">
    <property type="entry name" value="P-loop containing nucleotide triphosphate hydrolases"/>
    <property type="match status" value="4"/>
</dbReference>
<evidence type="ECO:0000256" key="2">
    <source>
        <dbReference type="ARBA" id="ARBA00022741"/>
    </source>
</evidence>
<dbReference type="CDD" id="cd17932">
    <property type="entry name" value="DEXQc_UvrD"/>
    <property type="match status" value="1"/>
</dbReference>
<keyword evidence="4 13" id="KW-0378">Hydrolase</keyword>
<dbReference type="GO" id="GO:0005524">
    <property type="term" value="F:ATP binding"/>
    <property type="evidence" value="ECO:0007669"/>
    <property type="project" value="UniProtKB-UniRule"/>
</dbReference>
<dbReference type="Proteomes" id="UP000549765">
    <property type="component" value="Unassembled WGS sequence"/>
</dbReference>
<dbReference type="EMBL" id="JAAXPN010000004">
    <property type="protein sequence ID" value="NKZ24150.1"/>
    <property type="molecule type" value="Genomic_DNA"/>
</dbReference>
<feature type="domain" description="UvrD-like helicase ATP-binding" evidence="15">
    <location>
        <begin position="2"/>
        <end position="481"/>
    </location>
</feature>
<evidence type="ECO:0000256" key="8">
    <source>
        <dbReference type="ARBA" id="ARBA00023125"/>
    </source>
</evidence>
<accession>A0A7X6N2Z3</accession>
<dbReference type="HAMAP" id="MF_01451">
    <property type="entry name" value="AddA"/>
    <property type="match status" value="1"/>
</dbReference>
<evidence type="ECO:0000259" key="16">
    <source>
        <dbReference type="PROSITE" id="PS51217"/>
    </source>
</evidence>
<dbReference type="EC" id="3.1.-.-" evidence="13"/>
<dbReference type="GO" id="GO:0043138">
    <property type="term" value="F:3'-5' DNA helicase activity"/>
    <property type="evidence" value="ECO:0007669"/>
    <property type="project" value="UniProtKB-UniRule"/>
</dbReference>
<comment type="cofactor">
    <cofactor evidence="13">
        <name>Mg(2+)</name>
        <dbReference type="ChEBI" id="CHEBI:18420"/>
    </cofactor>
</comment>
<dbReference type="InterPro" id="IPR014017">
    <property type="entry name" value="DNA_helicase_UvrD-like_C"/>
</dbReference>
<comment type="caution">
    <text evidence="17">The sequence shown here is derived from an EMBL/GenBank/DDBJ whole genome shotgun (WGS) entry which is preliminary data.</text>
</comment>
<keyword evidence="3 13" id="KW-0227">DNA damage</keyword>
<evidence type="ECO:0000256" key="11">
    <source>
        <dbReference type="ARBA" id="ARBA00034617"/>
    </source>
</evidence>
<evidence type="ECO:0000256" key="3">
    <source>
        <dbReference type="ARBA" id="ARBA00022763"/>
    </source>
</evidence>
<keyword evidence="10 13" id="KW-0413">Isomerase</keyword>
<evidence type="ECO:0000256" key="1">
    <source>
        <dbReference type="ARBA" id="ARBA00022722"/>
    </source>
</evidence>
<dbReference type="GO" id="GO:0005829">
    <property type="term" value="C:cytosol"/>
    <property type="evidence" value="ECO:0007669"/>
    <property type="project" value="TreeGrafter"/>
</dbReference>
<keyword evidence="1 13" id="KW-0540">Nuclease</keyword>
<evidence type="ECO:0000256" key="4">
    <source>
        <dbReference type="ARBA" id="ARBA00022801"/>
    </source>
</evidence>
<dbReference type="GO" id="GO:0033202">
    <property type="term" value="C:DNA helicase complex"/>
    <property type="evidence" value="ECO:0007669"/>
    <property type="project" value="TreeGrafter"/>
</dbReference>
<dbReference type="EC" id="5.6.2.4" evidence="13"/>
<dbReference type="InterPro" id="IPR011604">
    <property type="entry name" value="PDDEXK-like_dom_sf"/>
</dbReference>
<dbReference type="InterPro" id="IPR011335">
    <property type="entry name" value="Restrct_endonuc-II-like"/>
</dbReference>
<dbReference type="InterPro" id="IPR014152">
    <property type="entry name" value="AddA"/>
</dbReference>
<dbReference type="InterPro" id="IPR027417">
    <property type="entry name" value="P-loop_NTPase"/>
</dbReference>
<evidence type="ECO:0000256" key="14">
    <source>
        <dbReference type="PROSITE-ProRule" id="PRU00560"/>
    </source>
</evidence>
<dbReference type="PANTHER" id="PTHR11070:SF48">
    <property type="entry name" value="ATP-DEPENDENT HELICASE_NUCLEASE SUBUNIT A"/>
    <property type="match status" value="1"/>
</dbReference>
<dbReference type="AlphaFoldDB" id="A0A7X6N2Z3"/>
<comment type="subunit">
    <text evidence="13">Heterodimer of AddA and AddB/RexB.</text>
</comment>
<dbReference type="PANTHER" id="PTHR11070">
    <property type="entry name" value="UVRD / RECB / PCRA DNA HELICASE FAMILY MEMBER"/>
    <property type="match status" value="1"/>
</dbReference>
<keyword evidence="18" id="KW-1185">Reference proteome</keyword>
<evidence type="ECO:0000256" key="10">
    <source>
        <dbReference type="ARBA" id="ARBA00023235"/>
    </source>
</evidence>
<dbReference type="GO" id="GO:0000724">
    <property type="term" value="P:double-strand break repair via homologous recombination"/>
    <property type="evidence" value="ECO:0007669"/>
    <property type="project" value="UniProtKB-UniRule"/>
</dbReference>
<dbReference type="PROSITE" id="PS51198">
    <property type="entry name" value="UVRD_HELICASE_ATP_BIND"/>
    <property type="match status" value="1"/>
</dbReference>
<dbReference type="Pfam" id="PF13361">
    <property type="entry name" value="UvrD_C"/>
    <property type="match status" value="1"/>
</dbReference>
<evidence type="ECO:0000256" key="7">
    <source>
        <dbReference type="ARBA" id="ARBA00022840"/>
    </source>
</evidence>
<evidence type="ECO:0000256" key="12">
    <source>
        <dbReference type="ARBA" id="ARBA00048988"/>
    </source>
</evidence>
<reference evidence="17 18" key="1">
    <citation type="submission" date="2020-04" db="EMBL/GenBank/DDBJ databases">
        <title>MicrobeNet Type strains.</title>
        <authorList>
            <person name="Nicholson A.C."/>
        </authorList>
    </citation>
    <scope>NUCLEOTIDE SEQUENCE [LARGE SCALE GENOMIC DNA]</scope>
    <source>
        <strain evidence="17 18">CCUG 61472</strain>
    </source>
</reference>
<evidence type="ECO:0000313" key="18">
    <source>
        <dbReference type="Proteomes" id="UP000549765"/>
    </source>
</evidence>
<comment type="function">
    <text evidence="13">The heterodimer acts as both an ATP-dependent DNA helicase and an ATP-dependent, dual-direction single-stranded exonuclease. Recognizes the chi site generating a DNA molecule suitable for the initiation of homologous recombination. The AddA nuclease domain is required for chi fragment generation; this subunit has the helicase and 3' -&gt; 5' nuclease activities.</text>
</comment>
<dbReference type="RefSeq" id="WP_168721950.1">
    <property type="nucleotide sequence ID" value="NZ_JAAXPN010000004.1"/>
</dbReference>
<dbReference type="SUPFAM" id="SSF52980">
    <property type="entry name" value="Restriction endonuclease-like"/>
    <property type="match status" value="1"/>
</dbReference>
<keyword evidence="5 13" id="KW-0347">Helicase</keyword>
<evidence type="ECO:0000256" key="9">
    <source>
        <dbReference type="ARBA" id="ARBA00023204"/>
    </source>
</evidence>
<evidence type="ECO:0000313" key="17">
    <source>
        <dbReference type="EMBL" id="NKZ24150.1"/>
    </source>
</evidence>
<dbReference type="GO" id="GO:0008408">
    <property type="term" value="F:3'-5' exonuclease activity"/>
    <property type="evidence" value="ECO:0007669"/>
    <property type="project" value="UniProtKB-UniRule"/>
</dbReference>
<comment type="similarity">
    <text evidence="13">Belongs to the helicase family. AddA subfamily.</text>
</comment>
<comment type="catalytic activity">
    <reaction evidence="12 13">
        <text>ATP + H2O = ADP + phosphate + H(+)</text>
        <dbReference type="Rhea" id="RHEA:13065"/>
        <dbReference type="ChEBI" id="CHEBI:15377"/>
        <dbReference type="ChEBI" id="CHEBI:15378"/>
        <dbReference type="ChEBI" id="CHEBI:30616"/>
        <dbReference type="ChEBI" id="CHEBI:43474"/>
        <dbReference type="ChEBI" id="CHEBI:456216"/>
        <dbReference type="EC" id="5.6.2.4"/>
    </reaction>
</comment>
<keyword evidence="8 13" id="KW-0238">DNA-binding</keyword>
<dbReference type="GO" id="GO:0003690">
    <property type="term" value="F:double-stranded DNA binding"/>
    <property type="evidence" value="ECO:0007669"/>
    <property type="project" value="UniProtKB-UniRule"/>
</dbReference>
<comment type="catalytic activity">
    <reaction evidence="11 13">
        <text>Couples ATP hydrolysis with the unwinding of duplex DNA by translocating in the 3'-5' direction.</text>
        <dbReference type="EC" id="5.6.2.4"/>
    </reaction>
</comment>
<dbReference type="NCBIfam" id="TIGR02785">
    <property type="entry name" value="addA_Gpos"/>
    <property type="match status" value="1"/>
</dbReference>
<evidence type="ECO:0000256" key="5">
    <source>
        <dbReference type="ARBA" id="ARBA00022806"/>
    </source>
</evidence>
<feature type="domain" description="UvrD-like helicase C-terminal" evidence="16">
    <location>
        <begin position="521"/>
        <end position="820"/>
    </location>
</feature>
<proteinExistence type="inferred from homology"/>
<dbReference type="Gene3D" id="3.90.320.10">
    <property type="match status" value="1"/>
</dbReference>
<keyword evidence="6 13" id="KW-0269">Exonuclease</keyword>
<keyword evidence="7 13" id="KW-0067">ATP-binding</keyword>
<sequence length="1261" mass="142833">MPEFTSNQKAAIKHADHNILVSASAGSGKTTVLVERVIQKLLSTDNPVSLDQLLIVTFTDAAAKEMRDRIEVALKKGISEASQEPIDNERLQALQEQLLILPTANISTLHAFALRLIEHYYHVIDLDPQFRLLADTAEAEMMQNEVLTSLFEDLYANEEYFPELVQLFGKKGDEGITEAVLRLYNFANARADMDAWLDNLAQRYVITDSYTQSAFYQKQLRPLILPRLERAKASLQAAFAEVDAYSDDKSAKKRAEFIAGEIIQVNDLQIKFNDPTSTWDELRQMFNALEWRAIAGRSSKDTDELVKVALERAKNYREQAKEQLQALKDSYFLLDETSLLAVTNKVAKATDHLVTIVKAFNTQFSAFKRQKQVLDFSDLEHFALQILQDEATAKTLQARYREIMVDEYQDINPLQETLLTSLSNGKNMFMVGDVKQSIYGFRLADPSLFMAKYQAYKPWKDENQPAPINERIILPENFRSHKNVTNFTNMIFTQIMNQTLGDLDYDGSAKLVYQAKIYEEVPPVAELLIYLDQDEEGQAKTVPSSDDFDTNDTPEELNNDKTSAQLLIMAEKIKNLVLNGGQRFDKESQQMVNVHWGDIAILEPTRKMNLKLVEIFKAADIPVVVNDADNYFQTVEINIMLSLLQIIDNPNQDIPLAAVLRSPIVGLGENDLARLRTQDMQGNFYVAVTKFMQAYADSTNIITDPAMAAIYEKLAPFFAQFKVWRQLATQNQLVDLIWRIYEETGYFEYVGGMPSGIQRQANLHALYERAKTFETSSYIGLFSFIQYIEQLRKNEKDLASAAVDTSENAVQVMTIHASKGREFPIVFLLDATHQFNVLDLNKGLLIDDQAGVALPYLEPTQRLQIDLPQQAYIKDLAKRRAWAEELRVLYVALTRAEQQLYLVGAYNSNKQLQSRWGGSNHQETMFIDDLTRLGVNNFMDLVGLALLRHPNFPQELFTDIEIKSLPALKDDHSQFIVHTYDRSQVLALTTSQVGTESITTQTQALEIDVDDAQKVAKAQAIMAYQYPHQIATQTTAYQSVSEVKRLFEDPDNLDTMQIKLTADGFAKANRFVDENFAKPKFLEHATKPSSLAVGSATHLVLQALDLQQVVDKTAILACINHLVTQGAILEEVAKQINTQALVQLFTTPFGKLLIHQANTVKREQPFSMLMYAHELYQGYTGGEERVLIHGIMDGYVLTEANEVILFDYKTDFVPKGQVDVLIERYQGQLNLYAVALAKIMKRPVDKKYIVSLALGQVIEVP</sequence>
<dbReference type="PROSITE" id="PS51217">
    <property type="entry name" value="UVRD_HELICASE_CTER"/>
    <property type="match status" value="1"/>
</dbReference>
<protein>
    <recommendedName>
        <fullName evidence="13">ATP-dependent helicase/nuclease subunit A</fullName>
        <ecNumber evidence="13">3.1.-.-</ecNumber>
        <ecNumber evidence="13">5.6.2.4</ecNumber>
    </recommendedName>
    <alternativeName>
        <fullName evidence="13">ATP-dependent helicase/nuclease AddA</fullName>
    </alternativeName>
    <alternativeName>
        <fullName evidence="13">DNA 3'-5' helicase AddA</fullName>
    </alternativeName>
</protein>
<name>A0A7X6N2Z3_9LACO</name>
<evidence type="ECO:0000256" key="6">
    <source>
        <dbReference type="ARBA" id="ARBA00022839"/>
    </source>
</evidence>